<dbReference type="InterPro" id="IPR004090">
    <property type="entry name" value="Chemotax_Me-accpt_rcpt"/>
</dbReference>
<comment type="caution">
    <text evidence="6">The sequence shown here is derived from an EMBL/GenBank/DDBJ whole genome shotgun (WGS) entry which is preliminary data.</text>
</comment>
<evidence type="ECO:0000256" key="2">
    <source>
        <dbReference type="ARBA" id="ARBA00029447"/>
    </source>
</evidence>
<dbReference type="Pfam" id="PF08376">
    <property type="entry name" value="NIT"/>
    <property type="match status" value="1"/>
</dbReference>
<reference evidence="6 7" key="1">
    <citation type="submission" date="2024-10" db="EMBL/GenBank/DDBJ databases">
        <title>The Natural Products Discovery Center: Release of the First 8490 Sequenced Strains for Exploring Actinobacteria Biosynthetic Diversity.</title>
        <authorList>
            <person name="Kalkreuter E."/>
            <person name="Kautsar S.A."/>
            <person name="Yang D."/>
            <person name="Bader C.D."/>
            <person name="Teijaro C.N."/>
            <person name="Fluegel L."/>
            <person name="Davis C.M."/>
            <person name="Simpson J.R."/>
            <person name="Lauterbach L."/>
            <person name="Steele A.D."/>
            <person name="Gui C."/>
            <person name="Meng S."/>
            <person name="Li G."/>
            <person name="Viehrig K."/>
            <person name="Ye F."/>
            <person name="Su P."/>
            <person name="Kiefer A.F."/>
            <person name="Nichols A."/>
            <person name="Cepeda A.J."/>
            <person name="Yan W."/>
            <person name="Fan B."/>
            <person name="Jiang Y."/>
            <person name="Adhikari A."/>
            <person name="Zheng C.-J."/>
            <person name="Schuster L."/>
            <person name="Cowan T.M."/>
            <person name="Smanski M.J."/>
            <person name="Chevrette M.G."/>
            <person name="De Carvalho L.P.S."/>
            <person name="Shen B."/>
        </authorList>
    </citation>
    <scope>NUCLEOTIDE SEQUENCE [LARGE SCALE GENOMIC DNA]</scope>
    <source>
        <strain evidence="6 7">NPDC087045</strain>
    </source>
</reference>
<feature type="transmembrane region" description="Helical" evidence="4">
    <location>
        <begin position="294"/>
        <end position="315"/>
    </location>
</feature>
<name>A0ABW8F1M6_9BURK</name>
<protein>
    <submittedName>
        <fullName evidence="6">Methyl-accepting chemotaxis protein</fullName>
    </submittedName>
</protein>
<dbReference type="InterPro" id="IPR051310">
    <property type="entry name" value="MCP_chemotaxis"/>
</dbReference>
<keyword evidence="4" id="KW-0812">Transmembrane</keyword>
<dbReference type="Proteomes" id="UP001617427">
    <property type="component" value="Unassembled WGS sequence"/>
</dbReference>
<keyword evidence="1" id="KW-0145">Chemotaxis</keyword>
<keyword evidence="4" id="KW-0472">Membrane</keyword>
<evidence type="ECO:0000313" key="6">
    <source>
        <dbReference type="EMBL" id="MFJ3047158.1"/>
    </source>
</evidence>
<dbReference type="Gene3D" id="1.10.287.950">
    <property type="entry name" value="Methyl-accepting chemotaxis protein"/>
    <property type="match status" value="1"/>
</dbReference>
<evidence type="ECO:0000256" key="1">
    <source>
        <dbReference type="ARBA" id="ARBA00022500"/>
    </source>
</evidence>
<dbReference type="PRINTS" id="PR00260">
    <property type="entry name" value="CHEMTRNSDUCR"/>
</dbReference>
<organism evidence="6 7">
    <name type="scientific">Herbaspirillum chlorophenolicum</name>
    <dbReference type="NCBI Taxonomy" id="211589"/>
    <lineage>
        <taxon>Bacteria</taxon>
        <taxon>Pseudomonadati</taxon>
        <taxon>Pseudomonadota</taxon>
        <taxon>Betaproteobacteria</taxon>
        <taxon>Burkholderiales</taxon>
        <taxon>Oxalobacteraceae</taxon>
        <taxon>Herbaspirillum</taxon>
    </lineage>
</organism>
<evidence type="ECO:0000259" key="5">
    <source>
        <dbReference type="PROSITE" id="PS50111"/>
    </source>
</evidence>
<evidence type="ECO:0000256" key="4">
    <source>
        <dbReference type="SAM" id="Phobius"/>
    </source>
</evidence>
<gene>
    <name evidence="6" type="ORF">ACIPEN_15125</name>
</gene>
<evidence type="ECO:0000313" key="7">
    <source>
        <dbReference type="Proteomes" id="UP001617427"/>
    </source>
</evidence>
<dbReference type="SMART" id="SM00283">
    <property type="entry name" value="MA"/>
    <property type="match status" value="1"/>
</dbReference>
<feature type="domain" description="Methyl-accepting transducer" evidence="5">
    <location>
        <begin position="377"/>
        <end position="592"/>
    </location>
</feature>
<comment type="similarity">
    <text evidence="2">Belongs to the methyl-accepting chemotaxis (MCP) protein family.</text>
</comment>
<proteinExistence type="inferred from homology"/>
<accession>A0ABW8F1M6</accession>
<sequence length="620" mass="65956">MAFKLRLQTQLLVLAAVPMLGFLLLCAHAVHDAVKTVGHMQAVGAEVRQIRSYDALIGVLQVERGRSNGWLGMARDGSAGAGEAQRALAVARQQTGQVLERAGADEASSFRQRLLQLRRDIDGRALAAGLLFERYSGLVQDVMDRTGNLMRGIRAPELTDAVLASQALTSLTEEAARERGLLNGVIGAGRYADGERDRVIAAGSNQARDERQLLMFATPEVRKRYQSVQQAAPARRLLQLREAALRGEFGGLEAQVWFDIASQHIDALQKLQGGQLDTISAEAGALLHAAERTMWMLVAGAGGAMLLTVGLLLAISLRILRRVGGDLDQVAEIAKRVARGELAPAGSVRKGDRSSILAAMHHMAGTLSHVVGELQARAGALSAVAGQLHDASLAIANATHEQAASIEETSTAMRTVSEAIYQNNEHSAQTARIAEKSSTEALEGCRAVSSTVAAMRDVAASVRYIDDIAYRTNLLALNAGIEAGRAGVEGKGFAVIAAEVRKLAEHSQGAAQDVSTITGDSLQTAEEAGELLNQLVPSIRHTAELVARISSTSQQQARDLAQINVAVEQFSGSLQYNADTSNRLSVTAQEMRVQAYGLLELVQFFKASPATEHGAGLKPS</sequence>
<dbReference type="SUPFAM" id="SSF58104">
    <property type="entry name" value="Methyl-accepting chemotaxis protein (MCP) signaling domain"/>
    <property type="match status" value="1"/>
</dbReference>
<dbReference type="Pfam" id="PF00015">
    <property type="entry name" value="MCPsignal"/>
    <property type="match status" value="1"/>
</dbReference>
<keyword evidence="4" id="KW-1133">Transmembrane helix</keyword>
<dbReference type="RefSeq" id="WP_402701648.1">
    <property type="nucleotide sequence ID" value="NZ_JBIUZV010000008.1"/>
</dbReference>
<keyword evidence="3" id="KW-0807">Transducer</keyword>
<dbReference type="PANTHER" id="PTHR43531">
    <property type="entry name" value="PROTEIN ICFG"/>
    <property type="match status" value="1"/>
</dbReference>
<dbReference type="PANTHER" id="PTHR43531:SF11">
    <property type="entry name" value="METHYL-ACCEPTING CHEMOTAXIS PROTEIN 3"/>
    <property type="match status" value="1"/>
</dbReference>
<keyword evidence="7" id="KW-1185">Reference proteome</keyword>
<dbReference type="PROSITE" id="PS50111">
    <property type="entry name" value="CHEMOTAXIS_TRANSDUC_2"/>
    <property type="match status" value="1"/>
</dbReference>
<dbReference type="InterPro" id="IPR013587">
    <property type="entry name" value="Nitrate/nitrite_sensing"/>
</dbReference>
<dbReference type="InterPro" id="IPR004089">
    <property type="entry name" value="MCPsignal_dom"/>
</dbReference>
<evidence type="ECO:0000256" key="3">
    <source>
        <dbReference type="PROSITE-ProRule" id="PRU00284"/>
    </source>
</evidence>
<dbReference type="EMBL" id="JBIUZV010000008">
    <property type="protein sequence ID" value="MFJ3047158.1"/>
    <property type="molecule type" value="Genomic_DNA"/>
</dbReference>